<gene>
    <name evidence="11" type="ORF">GGQ63_001595</name>
</gene>
<proteinExistence type="inferred from homology"/>
<keyword evidence="9" id="KW-0732">Signal</keyword>
<feature type="domain" description="L,D-TPase catalytic" evidence="10">
    <location>
        <begin position="327"/>
        <end position="507"/>
    </location>
</feature>
<dbReference type="InterPro" id="IPR005490">
    <property type="entry name" value="LD_TPept_cat_dom"/>
</dbReference>
<reference evidence="11 12" key="1">
    <citation type="submission" date="2020-08" db="EMBL/GenBank/DDBJ databases">
        <title>Genomic Encyclopedia of Type Strains, Phase IV (KMG-IV): sequencing the most valuable type-strain genomes for metagenomic binning, comparative biology and taxonomic classification.</title>
        <authorList>
            <person name="Goeker M."/>
        </authorList>
    </citation>
    <scope>NUCLEOTIDE SEQUENCE [LARGE SCALE GENOMIC DNA]</scope>
    <source>
        <strain evidence="11 12">DSM 16268</strain>
    </source>
</reference>
<keyword evidence="5 7" id="KW-0573">Peptidoglycan synthesis</keyword>
<dbReference type="UniPathway" id="UPA00219"/>
<evidence type="ECO:0000259" key="10">
    <source>
        <dbReference type="PROSITE" id="PS52029"/>
    </source>
</evidence>
<evidence type="ECO:0000256" key="5">
    <source>
        <dbReference type="ARBA" id="ARBA00022984"/>
    </source>
</evidence>
<evidence type="ECO:0000256" key="9">
    <source>
        <dbReference type="SAM" id="SignalP"/>
    </source>
</evidence>
<evidence type="ECO:0000313" key="11">
    <source>
        <dbReference type="EMBL" id="MBB5752541.1"/>
    </source>
</evidence>
<dbReference type="EMBL" id="JACHOO010000003">
    <property type="protein sequence ID" value="MBB5752541.1"/>
    <property type="molecule type" value="Genomic_DNA"/>
</dbReference>
<sequence>MMQTWARRLLAGSMLLGGVATALPAVAYVPEGTDFAARAGSAASLALADVASDPSATALRDLLGEANRDLAFADKRDRAGIAEFYKERHYLPLWTENGFLTPRAKAVIARIARADEDGLDPAAYILPAPGLGERVAAAPSLVARLELIVSRAVLLYARQADGGRLDPRTLSKLMTPKAHYPDPVEVLRRVGNESDPAAALASYNPQHPGFQDLRRELAAERAAEAAPRPEPVPGGPSLRLGQRDPRVPALRARLGVAAPADAADADLYDLTLEEAVVLFQRAHGLSTDGVVGSGTLGVMNAAVVDKVPVILANMERWRWLPRDLGRFHVMVNIPAFELDVVRDGEIVHETRVVVGKPTNQSPIFSDEIESIVVNPYWNVPSSIAVKEMLPRIQADPYYLTRQNYEVLANVGGRMRAVDPGMIDWNSSAARSVRIRQIPGDDNALGDIKFLFPNEHAVYLHDTPSKSFFQRDMRALSHGCIRVMNPFDFADALVSEQPNITGAKLRAMVGGREAWVNLPRHVPVHLTYFTAFVDADGRLVTRPDIYGHDAKMIKAMEAQGGAPS</sequence>
<dbReference type="GO" id="GO:0071555">
    <property type="term" value="P:cell wall organization"/>
    <property type="evidence" value="ECO:0007669"/>
    <property type="project" value="UniProtKB-UniRule"/>
</dbReference>
<evidence type="ECO:0000256" key="3">
    <source>
        <dbReference type="ARBA" id="ARBA00022679"/>
    </source>
</evidence>
<evidence type="ECO:0000256" key="4">
    <source>
        <dbReference type="ARBA" id="ARBA00022960"/>
    </source>
</evidence>
<dbReference type="Gene3D" id="1.10.101.10">
    <property type="entry name" value="PGBD-like superfamily/PGBD"/>
    <property type="match status" value="1"/>
</dbReference>
<dbReference type="SUPFAM" id="SSF141523">
    <property type="entry name" value="L,D-transpeptidase catalytic domain-like"/>
    <property type="match status" value="1"/>
</dbReference>
<dbReference type="GO" id="GO:0016740">
    <property type="term" value="F:transferase activity"/>
    <property type="evidence" value="ECO:0007669"/>
    <property type="project" value="UniProtKB-KW"/>
</dbReference>
<dbReference type="GO" id="GO:0004180">
    <property type="term" value="F:carboxypeptidase activity"/>
    <property type="evidence" value="ECO:0007669"/>
    <property type="project" value="UniProtKB-ARBA"/>
</dbReference>
<dbReference type="Pfam" id="PF20142">
    <property type="entry name" value="Scaffold"/>
    <property type="match status" value="1"/>
</dbReference>
<keyword evidence="4 7" id="KW-0133">Cell shape</keyword>
<protein>
    <submittedName>
        <fullName evidence="11">Murein L,D-transpeptidase YcbB/YkuD</fullName>
    </submittedName>
</protein>
<dbReference type="PROSITE" id="PS52029">
    <property type="entry name" value="LD_TPASE"/>
    <property type="match status" value="1"/>
</dbReference>
<feature type="signal peptide" evidence="9">
    <location>
        <begin position="1"/>
        <end position="27"/>
    </location>
</feature>
<dbReference type="Proteomes" id="UP000523821">
    <property type="component" value="Unassembled WGS sequence"/>
</dbReference>
<dbReference type="Gene3D" id="2.40.440.10">
    <property type="entry name" value="L,D-transpeptidase catalytic domain-like"/>
    <property type="match status" value="1"/>
</dbReference>
<organism evidence="11 12">
    <name type="scientific">Prosthecomicrobium pneumaticum</name>
    <dbReference type="NCBI Taxonomy" id="81895"/>
    <lineage>
        <taxon>Bacteria</taxon>
        <taxon>Pseudomonadati</taxon>
        <taxon>Pseudomonadota</taxon>
        <taxon>Alphaproteobacteria</taxon>
        <taxon>Hyphomicrobiales</taxon>
        <taxon>Kaistiaceae</taxon>
        <taxon>Prosthecomicrobium</taxon>
    </lineage>
</organism>
<evidence type="ECO:0000256" key="2">
    <source>
        <dbReference type="ARBA" id="ARBA00005992"/>
    </source>
</evidence>
<feature type="chain" id="PRO_5030535140" evidence="9">
    <location>
        <begin position="28"/>
        <end position="563"/>
    </location>
</feature>
<dbReference type="CDD" id="cd16913">
    <property type="entry name" value="YkuD_like"/>
    <property type="match status" value="1"/>
</dbReference>
<dbReference type="InterPro" id="IPR052905">
    <property type="entry name" value="LD-transpeptidase_YkuD-like"/>
</dbReference>
<dbReference type="PANTHER" id="PTHR41533">
    <property type="entry name" value="L,D-TRANSPEPTIDASE HI_1667-RELATED"/>
    <property type="match status" value="1"/>
</dbReference>
<dbReference type="Pfam" id="PF03734">
    <property type="entry name" value="YkuD"/>
    <property type="match status" value="1"/>
</dbReference>
<comment type="similarity">
    <text evidence="2">Belongs to the YkuD family.</text>
</comment>
<comment type="caution">
    <text evidence="11">The sequence shown here is derived from an EMBL/GenBank/DDBJ whole genome shotgun (WGS) entry which is preliminary data.</text>
</comment>
<dbReference type="InterPro" id="IPR038063">
    <property type="entry name" value="Transpep_catalytic_dom"/>
</dbReference>
<feature type="active site" description="Nucleophile" evidence="7">
    <location>
        <position position="479"/>
    </location>
</feature>
<dbReference type="InterPro" id="IPR036366">
    <property type="entry name" value="PGBDSf"/>
</dbReference>
<evidence type="ECO:0000256" key="8">
    <source>
        <dbReference type="SAM" id="MobiDB-lite"/>
    </source>
</evidence>
<dbReference type="GO" id="GO:0009252">
    <property type="term" value="P:peptidoglycan biosynthetic process"/>
    <property type="evidence" value="ECO:0007669"/>
    <property type="project" value="UniProtKB-UniPathway"/>
</dbReference>
<evidence type="ECO:0000256" key="6">
    <source>
        <dbReference type="ARBA" id="ARBA00023316"/>
    </source>
</evidence>
<name>A0A7W9CVZ3_9HYPH</name>
<feature type="active site" description="Proton donor/acceptor" evidence="7">
    <location>
        <position position="460"/>
    </location>
</feature>
<dbReference type="GO" id="GO:0008360">
    <property type="term" value="P:regulation of cell shape"/>
    <property type="evidence" value="ECO:0007669"/>
    <property type="project" value="UniProtKB-UniRule"/>
</dbReference>
<comment type="pathway">
    <text evidence="1 7">Cell wall biogenesis; peptidoglycan biosynthesis.</text>
</comment>
<accession>A0A7W9CVZ3</accession>
<evidence type="ECO:0000313" key="12">
    <source>
        <dbReference type="Proteomes" id="UP000523821"/>
    </source>
</evidence>
<keyword evidence="12" id="KW-1185">Reference proteome</keyword>
<feature type="region of interest" description="Disordered" evidence="8">
    <location>
        <begin position="219"/>
        <end position="242"/>
    </location>
</feature>
<dbReference type="Pfam" id="PF01471">
    <property type="entry name" value="PG_binding_1"/>
    <property type="match status" value="1"/>
</dbReference>
<dbReference type="PANTHER" id="PTHR41533:SF2">
    <property type="entry name" value="BLR7131 PROTEIN"/>
    <property type="match status" value="1"/>
</dbReference>
<keyword evidence="6 7" id="KW-0961">Cell wall biogenesis/degradation</keyword>
<dbReference type="SUPFAM" id="SSF47090">
    <property type="entry name" value="PGBD-like"/>
    <property type="match status" value="1"/>
</dbReference>
<evidence type="ECO:0000256" key="1">
    <source>
        <dbReference type="ARBA" id="ARBA00004752"/>
    </source>
</evidence>
<dbReference type="InterPro" id="IPR002477">
    <property type="entry name" value="Peptidoglycan-bd-like"/>
</dbReference>
<dbReference type="AlphaFoldDB" id="A0A7W9CVZ3"/>
<dbReference type="RefSeq" id="WP_183854430.1">
    <property type="nucleotide sequence ID" value="NZ_JACHOO010000003.1"/>
</dbReference>
<keyword evidence="3" id="KW-0808">Transferase</keyword>
<evidence type="ECO:0000256" key="7">
    <source>
        <dbReference type="PROSITE-ProRule" id="PRU01373"/>
    </source>
</evidence>
<dbReference type="InterPro" id="IPR036365">
    <property type="entry name" value="PGBD-like_sf"/>
</dbReference>
<dbReference type="InterPro" id="IPR045380">
    <property type="entry name" value="LD_TPept_scaffold_dom"/>
</dbReference>